<dbReference type="InterPro" id="IPR012677">
    <property type="entry name" value="Nucleotide-bd_a/b_plait_sf"/>
</dbReference>
<dbReference type="PANTHER" id="PTHR48027">
    <property type="entry name" value="HETEROGENEOUS NUCLEAR RIBONUCLEOPROTEIN 87F-RELATED"/>
    <property type="match status" value="1"/>
</dbReference>
<evidence type="ECO:0000259" key="4">
    <source>
        <dbReference type="PROSITE" id="PS50102"/>
    </source>
</evidence>
<dbReference type="InterPro" id="IPR048289">
    <property type="entry name" value="RRM2_NsCP33-like"/>
</dbReference>
<accession>A0AAV0ZH80</accession>
<dbReference type="Pfam" id="PF00076">
    <property type="entry name" value="RRM_1"/>
    <property type="match status" value="1"/>
</dbReference>
<dbReference type="Proteomes" id="UP001157006">
    <property type="component" value="Chromosome 2"/>
</dbReference>
<dbReference type="SUPFAM" id="SSF54928">
    <property type="entry name" value="RNA-binding domain, RBD"/>
    <property type="match status" value="1"/>
</dbReference>
<evidence type="ECO:0000256" key="3">
    <source>
        <dbReference type="SAM" id="MobiDB-lite"/>
    </source>
</evidence>
<dbReference type="PROSITE" id="PS50102">
    <property type="entry name" value="RRM"/>
    <property type="match status" value="1"/>
</dbReference>
<dbReference type="AlphaFoldDB" id="A0AAV0ZH80"/>
<evidence type="ECO:0000313" key="5">
    <source>
        <dbReference type="EMBL" id="CAI8596229.1"/>
    </source>
</evidence>
<sequence>MQFTYKTHINKYGSFKGFNTEEKIKQIQEMAFFGRVGSLIRNAANAKIGAEIKLRSFPSVFQAVRCFSSTPSTKLFVGGVSYSTDEQSLREVFARYGEVVDVRIIMDRETGRSKGFGFITYNTVEEASSALQALDGQDLHGRRVGVNFANERARGGYGGGDGGFGGSYGNTSYGGGGGAGYQGGYGYGGGGYGSTYNDGTTSGGYGGGNNASYGGGESNSVNYTAPGVGGYGSGNANYGAAVGGAESNSVNNGSAPGAGGYGGGNNASYGGGESNSVNYTAPGVGGYGSGNANYGAAVGGAESNSVNYGTAPVDGGYGASSAAGDPSNGFAGGQYPGNATGYGSGGLGTGSSFAGQYGESSQENFRNDDHEADTFAKRA</sequence>
<feature type="domain" description="RRM" evidence="4">
    <location>
        <begin position="73"/>
        <end position="151"/>
    </location>
</feature>
<feature type="compositionally biased region" description="Basic and acidic residues" evidence="3">
    <location>
        <begin position="365"/>
        <end position="379"/>
    </location>
</feature>
<dbReference type="EMBL" id="OX451737">
    <property type="protein sequence ID" value="CAI8596229.1"/>
    <property type="molecule type" value="Genomic_DNA"/>
</dbReference>
<dbReference type="SMART" id="SM00360">
    <property type="entry name" value="RRM"/>
    <property type="match status" value="1"/>
</dbReference>
<dbReference type="InterPro" id="IPR035979">
    <property type="entry name" value="RBD_domain_sf"/>
</dbReference>
<feature type="compositionally biased region" description="Gly residues" evidence="3">
    <location>
        <begin position="330"/>
        <end position="349"/>
    </location>
</feature>
<dbReference type="InterPro" id="IPR052462">
    <property type="entry name" value="SLIRP/GR-RBP-like"/>
</dbReference>
<evidence type="ECO:0000256" key="2">
    <source>
        <dbReference type="PROSITE-ProRule" id="PRU00176"/>
    </source>
</evidence>
<gene>
    <name evidence="5" type="ORF">VFH_II024880</name>
</gene>
<organism evidence="5 6">
    <name type="scientific">Vicia faba</name>
    <name type="common">Broad bean</name>
    <name type="synonym">Faba vulgaris</name>
    <dbReference type="NCBI Taxonomy" id="3906"/>
    <lineage>
        <taxon>Eukaryota</taxon>
        <taxon>Viridiplantae</taxon>
        <taxon>Streptophyta</taxon>
        <taxon>Embryophyta</taxon>
        <taxon>Tracheophyta</taxon>
        <taxon>Spermatophyta</taxon>
        <taxon>Magnoliopsida</taxon>
        <taxon>eudicotyledons</taxon>
        <taxon>Gunneridae</taxon>
        <taxon>Pentapetalae</taxon>
        <taxon>rosids</taxon>
        <taxon>fabids</taxon>
        <taxon>Fabales</taxon>
        <taxon>Fabaceae</taxon>
        <taxon>Papilionoideae</taxon>
        <taxon>50 kb inversion clade</taxon>
        <taxon>NPAAA clade</taxon>
        <taxon>Hologalegina</taxon>
        <taxon>IRL clade</taxon>
        <taxon>Fabeae</taxon>
        <taxon>Vicia</taxon>
    </lineage>
</organism>
<dbReference type="CDD" id="cd21608">
    <property type="entry name" value="RRM2_NsCP33_like"/>
    <property type="match status" value="1"/>
</dbReference>
<proteinExistence type="predicted"/>
<keyword evidence="1 2" id="KW-0694">RNA-binding</keyword>
<protein>
    <recommendedName>
        <fullName evidence="4">RRM domain-containing protein</fullName>
    </recommendedName>
</protein>
<feature type="region of interest" description="Disordered" evidence="3">
    <location>
        <begin position="322"/>
        <end position="379"/>
    </location>
</feature>
<dbReference type="Gene3D" id="3.30.70.330">
    <property type="match status" value="1"/>
</dbReference>
<dbReference type="GO" id="GO:0003723">
    <property type="term" value="F:RNA binding"/>
    <property type="evidence" value="ECO:0007669"/>
    <property type="project" value="UniProtKB-UniRule"/>
</dbReference>
<name>A0AAV0ZH80_VICFA</name>
<keyword evidence="6" id="KW-1185">Reference proteome</keyword>
<evidence type="ECO:0000313" key="6">
    <source>
        <dbReference type="Proteomes" id="UP001157006"/>
    </source>
</evidence>
<evidence type="ECO:0000256" key="1">
    <source>
        <dbReference type="ARBA" id="ARBA00022884"/>
    </source>
</evidence>
<reference evidence="5 6" key="1">
    <citation type="submission" date="2023-01" db="EMBL/GenBank/DDBJ databases">
        <authorList>
            <person name="Kreplak J."/>
        </authorList>
    </citation>
    <scope>NUCLEOTIDE SEQUENCE [LARGE SCALE GENOMIC DNA]</scope>
</reference>
<dbReference type="InterPro" id="IPR000504">
    <property type="entry name" value="RRM_dom"/>
</dbReference>